<dbReference type="InParanoid" id="A0A0C3BWV6"/>
<gene>
    <name evidence="1" type="ORF">PILCRDRAFT_821210</name>
</gene>
<accession>A0A0C3BWV6</accession>
<reference evidence="2" key="2">
    <citation type="submission" date="2015-01" db="EMBL/GenBank/DDBJ databases">
        <title>Evolutionary Origins and Diversification of the Mycorrhizal Mutualists.</title>
        <authorList>
            <consortium name="DOE Joint Genome Institute"/>
            <consortium name="Mycorrhizal Genomics Consortium"/>
            <person name="Kohler A."/>
            <person name="Kuo A."/>
            <person name="Nagy L.G."/>
            <person name="Floudas D."/>
            <person name="Copeland A."/>
            <person name="Barry K.W."/>
            <person name="Cichocki N."/>
            <person name="Veneault-Fourrey C."/>
            <person name="LaButti K."/>
            <person name="Lindquist E.A."/>
            <person name="Lipzen A."/>
            <person name="Lundell T."/>
            <person name="Morin E."/>
            <person name="Murat C."/>
            <person name="Riley R."/>
            <person name="Ohm R."/>
            <person name="Sun H."/>
            <person name="Tunlid A."/>
            <person name="Henrissat B."/>
            <person name="Grigoriev I.V."/>
            <person name="Hibbett D.S."/>
            <person name="Martin F."/>
        </authorList>
    </citation>
    <scope>NUCLEOTIDE SEQUENCE [LARGE SCALE GENOMIC DNA]</scope>
    <source>
        <strain evidence="2">F 1598</strain>
    </source>
</reference>
<dbReference type="HOGENOM" id="CLU_2868477_0_0_1"/>
<evidence type="ECO:0000313" key="2">
    <source>
        <dbReference type="Proteomes" id="UP000054166"/>
    </source>
</evidence>
<keyword evidence="2" id="KW-1185">Reference proteome</keyword>
<name>A0A0C3BWV6_PILCF</name>
<dbReference type="Proteomes" id="UP000054166">
    <property type="component" value="Unassembled WGS sequence"/>
</dbReference>
<evidence type="ECO:0000313" key="1">
    <source>
        <dbReference type="EMBL" id="KIM81852.1"/>
    </source>
</evidence>
<proteinExistence type="predicted"/>
<sequence length="64" mass="7340">MHCWQLVVLCAVDRSIPRQRGVPTLNTSRGWFFWPSSIRDRDISHISTAWGKLSANLDYAVQPV</sequence>
<dbReference type="AlphaFoldDB" id="A0A0C3BWV6"/>
<reference evidence="1 2" key="1">
    <citation type="submission" date="2014-04" db="EMBL/GenBank/DDBJ databases">
        <authorList>
            <consortium name="DOE Joint Genome Institute"/>
            <person name="Kuo A."/>
            <person name="Tarkka M."/>
            <person name="Buscot F."/>
            <person name="Kohler A."/>
            <person name="Nagy L.G."/>
            <person name="Floudas D."/>
            <person name="Copeland A."/>
            <person name="Barry K.W."/>
            <person name="Cichocki N."/>
            <person name="Veneault-Fourrey C."/>
            <person name="LaButti K."/>
            <person name="Lindquist E.A."/>
            <person name="Lipzen A."/>
            <person name="Lundell T."/>
            <person name="Morin E."/>
            <person name="Murat C."/>
            <person name="Sun H."/>
            <person name="Tunlid A."/>
            <person name="Henrissat B."/>
            <person name="Grigoriev I.V."/>
            <person name="Hibbett D.S."/>
            <person name="Martin F."/>
            <person name="Nordberg H.P."/>
            <person name="Cantor M.N."/>
            <person name="Hua S.X."/>
        </authorList>
    </citation>
    <scope>NUCLEOTIDE SEQUENCE [LARGE SCALE GENOMIC DNA]</scope>
    <source>
        <strain evidence="1 2">F 1598</strain>
    </source>
</reference>
<protein>
    <submittedName>
        <fullName evidence="1">Uncharacterized protein</fullName>
    </submittedName>
</protein>
<dbReference type="EMBL" id="KN832997">
    <property type="protein sequence ID" value="KIM81852.1"/>
    <property type="molecule type" value="Genomic_DNA"/>
</dbReference>
<organism evidence="1 2">
    <name type="scientific">Piloderma croceum (strain F 1598)</name>
    <dbReference type="NCBI Taxonomy" id="765440"/>
    <lineage>
        <taxon>Eukaryota</taxon>
        <taxon>Fungi</taxon>
        <taxon>Dikarya</taxon>
        <taxon>Basidiomycota</taxon>
        <taxon>Agaricomycotina</taxon>
        <taxon>Agaricomycetes</taxon>
        <taxon>Agaricomycetidae</taxon>
        <taxon>Atheliales</taxon>
        <taxon>Atheliaceae</taxon>
        <taxon>Piloderma</taxon>
    </lineage>
</organism>